<organism evidence="1 2">
    <name type="scientific">Natronincola peptidivorans</name>
    <dbReference type="NCBI Taxonomy" id="426128"/>
    <lineage>
        <taxon>Bacteria</taxon>
        <taxon>Bacillati</taxon>
        <taxon>Bacillota</taxon>
        <taxon>Clostridia</taxon>
        <taxon>Peptostreptococcales</taxon>
        <taxon>Natronincolaceae</taxon>
        <taxon>Natronincola</taxon>
    </lineage>
</organism>
<gene>
    <name evidence="1" type="ORF">SAMN05660297_02750</name>
</gene>
<evidence type="ECO:0000313" key="1">
    <source>
        <dbReference type="EMBL" id="SET55622.1"/>
    </source>
</evidence>
<dbReference type="AlphaFoldDB" id="A0A1I0FEJ8"/>
<dbReference type="STRING" id="426128.SAMN05660297_02750"/>
<dbReference type="RefSeq" id="WP_090445221.1">
    <property type="nucleotide sequence ID" value="NZ_FOHU01000014.1"/>
</dbReference>
<accession>A0A1I0FEJ8</accession>
<dbReference type="EMBL" id="FOHU01000014">
    <property type="protein sequence ID" value="SET55622.1"/>
    <property type="molecule type" value="Genomic_DNA"/>
</dbReference>
<reference evidence="1 2" key="1">
    <citation type="submission" date="2016-10" db="EMBL/GenBank/DDBJ databases">
        <authorList>
            <person name="de Groot N.N."/>
        </authorList>
    </citation>
    <scope>NUCLEOTIDE SEQUENCE [LARGE SCALE GENOMIC DNA]</scope>
    <source>
        <strain evidence="1 2">DSM 18979</strain>
    </source>
</reference>
<sequence>MIQEIKDYLRIDDDADMGLEGIIQRGKKYLSRLTGTTLNFEEEDLPQQLLFDYCRYTINNSLEYFETNFATDILMLQLQEGVKACENESEA</sequence>
<dbReference type="NCBIfam" id="TIGR01560">
    <property type="entry name" value="put_DNA_pack"/>
    <property type="match status" value="1"/>
</dbReference>
<evidence type="ECO:0000313" key="2">
    <source>
        <dbReference type="Proteomes" id="UP000199568"/>
    </source>
</evidence>
<dbReference type="InterPro" id="IPR006450">
    <property type="entry name" value="Phage_HK97_gp6-like"/>
</dbReference>
<protein>
    <recommendedName>
        <fullName evidence="3">Phage gp6-like head-tail connector protein</fullName>
    </recommendedName>
</protein>
<evidence type="ECO:0008006" key="3">
    <source>
        <dbReference type="Google" id="ProtNLM"/>
    </source>
</evidence>
<proteinExistence type="predicted"/>
<name>A0A1I0FEJ8_9FIRM</name>
<dbReference type="Proteomes" id="UP000199568">
    <property type="component" value="Unassembled WGS sequence"/>
</dbReference>
<keyword evidence="2" id="KW-1185">Reference proteome</keyword>
<dbReference type="OrthoDB" id="2362564at2"/>